<organism evidence="1 2">
    <name type="scientific">Colwellia maritima</name>
    <dbReference type="NCBI Taxonomy" id="2912588"/>
    <lineage>
        <taxon>Bacteria</taxon>
        <taxon>Pseudomonadati</taxon>
        <taxon>Pseudomonadota</taxon>
        <taxon>Gammaproteobacteria</taxon>
        <taxon>Alteromonadales</taxon>
        <taxon>Colwelliaceae</taxon>
        <taxon>Colwellia</taxon>
    </lineage>
</organism>
<name>A0ABS9WWV7_9GAMM</name>
<dbReference type="EMBL" id="JAKKSL010000001">
    <property type="protein sequence ID" value="MCI2282453.1"/>
    <property type="molecule type" value="Genomic_DNA"/>
</dbReference>
<accession>A0ABS9WWV7</accession>
<dbReference type="RefSeq" id="WP_242283193.1">
    <property type="nucleotide sequence ID" value="NZ_JAKKSL010000001.1"/>
</dbReference>
<evidence type="ECO:0000313" key="2">
    <source>
        <dbReference type="Proteomes" id="UP001139646"/>
    </source>
</evidence>
<sequence>MDTLLEVLTSEDKWFDAQEAFKKCGIIDGTSTDRIEEIYTELRKLEKEGKIKIERNGGYDQLIFIKQEVKED</sequence>
<proteinExistence type="predicted"/>
<protein>
    <submittedName>
        <fullName evidence="1">Uncharacterized protein</fullName>
    </submittedName>
</protein>
<gene>
    <name evidence="1" type="ORF">L3081_02385</name>
</gene>
<comment type="caution">
    <text evidence="1">The sequence shown here is derived from an EMBL/GenBank/DDBJ whole genome shotgun (WGS) entry which is preliminary data.</text>
</comment>
<dbReference type="Proteomes" id="UP001139646">
    <property type="component" value="Unassembled WGS sequence"/>
</dbReference>
<keyword evidence="2" id="KW-1185">Reference proteome</keyword>
<evidence type="ECO:0000313" key="1">
    <source>
        <dbReference type="EMBL" id="MCI2282453.1"/>
    </source>
</evidence>
<reference evidence="1" key="1">
    <citation type="submission" date="2022-01" db="EMBL/GenBank/DDBJ databases">
        <title>Colwellia maritima, isolated from seawater.</title>
        <authorList>
            <person name="Kristyanto S."/>
            <person name="Jung J."/>
            <person name="Jeon C.O."/>
        </authorList>
    </citation>
    <scope>NUCLEOTIDE SEQUENCE</scope>
    <source>
        <strain evidence="1">MSW7</strain>
    </source>
</reference>